<dbReference type="EMBL" id="PYBW01000114">
    <property type="protein sequence ID" value="PYC71000.1"/>
    <property type="molecule type" value="Genomic_DNA"/>
</dbReference>
<evidence type="ECO:0000313" key="1">
    <source>
        <dbReference type="EMBL" id="PYC71000.1"/>
    </source>
</evidence>
<dbReference type="InterPro" id="IPR050563">
    <property type="entry name" value="4-hydroxybenzoyl-CoA_TE"/>
</dbReference>
<dbReference type="Proteomes" id="UP000248039">
    <property type="component" value="Unassembled WGS sequence"/>
</dbReference>
<keyword evidence="2" id="KW-1185">Reference proteome</keyword>
<proteinExistence type="predicted"/>
<evidence type="ECO:0000313" key="2">
    <source>
        <dbReference type="Proteomes" id="UP000248039"/>
    </source>
</evidence>
<dbReference type="InterPro" id="IPR029069">
    <property type="entry name" value="HotDog_dom_sf"/>
</dbReference>
<dbReference type="Gene3D" id="3.10.129.10">
    <property type="entry name" value="Hotdog Thioesterase"/>
    <property type="match status" value="1"/>
</dbReference>
<dbReference type="CDD" id="cd00586">
    <property type="entry name" value="4HBT"/>
    <property type="match status" value="1"/>
</dbReference>
<dbReference type="PANTHER" id="PTHR31793:SF24">
    <property type="entry name" value="LONG-CHAIN ACYL-COA THIOESTERASE FADM"/>
    <property type="match status" value="1"/>
</dbReference>
<dbReference type="AlphaFoldDB" id="A0A2V4MVI1"/>
<dbReference type="GO" id="GO:0047617">
    <property type="term" value="F:fatty acyl-CoA hydrolase activity"/>
    <property type="evidence" value="ECO:0007669"/>
    <property type="project" value="TreeGrafter"/>
</dbReference>
<dbReference type="OrthoDB" id="9799036at2"/>
<dbReference type="SUPFAM" id="SSF54637">
    <property type="entry name" value="Thioesterase/thiol ester dehydrase-isomerase"/>
    <property type="match status" value="1"/>
</dbReference>
<organism evidence="1 2">
    <name type="scientific">Streptomyces tateyamensis</name>
    <dbReference type="NCBI Taxonomy" id="565073"/>
    <lineage>
        <taxon>Bacteria</taxon>
        <taxon>Bacillati</taxon>
        <taxon>Actinomycetota</taxon>
        <taxon>Actinomycetes</taxon>
        <taxon>Kitasatosporales</taxon>
        <taxon>Streptomycetaceae</taxon>
        <taxon>Streptomyces</taxon>
    </lineage>
</organism>
<dbReference type="Pfam" id="PF13279">
    <property type="entry name" value="4HBT_2"/>
    <property type="match status" value="1"/>
</dbReference>
<protein>
    <submittedName>
        <fullName evidence="1">Thioesterase</fullName>
    </submittedName>
</protein>
<sequence length="174" mass="18577">MARHIYACPLRWSDMDAFGHVNNVVFLRYLEEARIDFMFTQAAEAGAGEFAGGSVVARHEIDYKLPLVHRPAPVTIETWVTKIGGASVTVSYEVKDTAEDGTEKVYVRASSVVVPYDLQAARPRRISPVERAFLSRFLEGAPGTNGAAKAPQGVSAAAEAAKAANAAEAAKVAA</sequence>
<dbReference type="PANTHER" id="PTHR31793">
    <property type="entry name" value="4-HYDROXYBENZOYL-COA THIOESTERASE FAMILY MEMBER"/>
    <property type="match status" value="1"/>
</dbReference>
<name>A0A2V4MVI1_9ACTN</name>
<reference evidence="1 2" key="1">
    <citation type="submission" date="2018-03" db="EMBL/GenBank/DDBJ databases">
        <title>Bioinformatic expansion and discovery of thiopeptide antibiotics.</title>
        <authorList>
            <person name="Schwalen C.J."/>
            <person name="Hudson G.A."/>
            <person name="Mitchell D.A."/>
        </authorList>
    </citation>
    <scope>NUCLEOTIDE SEQUENCE [LARGE SCALE GENOMIC DNA]</scope>
    <source>
        <strain evidence="1 2">ATCC 21389</strain>
    </source>
</reference>
<accession>A0A2V4MVI1</accession>
<gene>
    <name evidence="1" type="ORF">C7C46_27060</name>
</gene>
<comment type="caution">
    <text evidence="1">The sequence shown here is derived from an EMBL/GenBank/DDBJ whole genome shotgun (WGS) entry which is preliminary data.</text>
</comment>
<dbReference type="RefSeq" id="WP_110672558.1">
    <property type="nucleotide sequence ID" value="NZ_PYBW01000114.1"/>
</dbReference>